<evidence type="ECO:0000256" key="2">
    <source>
        <dbReference type="ARBA" id="ARBA00022679"/>
    </source>
</evidence>
<keyword evidence="6" id="KW-1133">Transmembrane helix</keyword>
<evidence type="ECO:0000259" key="7">
    <source>
        <dbReference type="Pfam" id="PF00294"/>
    </source>
</evidence>
<evidence type="ECO:0000256" key="6">
    <source>
        <dbReference type="SAM" id="Phobius"/>
    </source>
</evidence>
<sequence>MSTAIHLFFFTFLLFFIVFFLFLCYLMLNFLPSIEHHQFNRYLLNVHRKEYVMIHTLTLNPAIDRILYLKELEKNVTNRVRKTTDTIGGKGTHVSINLKLLGQNNNAFGICHGENGRQVIQMLSGHGIDVRFNHYMEEGKETRTNYLLIEDSTDCTIVAESGVTLSERELDELLATMKEVIRPGDYLIFSGDASNSPDPSIYNKILHTFRERDLKFFLDTSGASLKECIQESPYMIKPNLDELSTLAGYDIPEDDASIIRAIDSLDKYGVEITAVSLGGDGSIVKTPEGVFRVHPPQVKVVNTIGCGDCYLAGFVYGLSQGYDMEETIRTATGVSAATAESQLSAGFDTSRATELKNQVTIEKNPLIILK</sequence>
<feature type="domain" description="Carbohydrate kinase PfkB" evidence="7">
    <location>
        <begin position="63"/>
        <end position="342"/>
    </location>
</feature>
<dbReference type="Gene3D" id="3.40.1190.20">
    <property type="match status" value="1"/>
</dbReference>
<proteinExistence type="inferred from homology"/>
<evidence type="ECO:0000256" key="4">
    <source>
        <dbReference type="ARBA" id="ARBA00022777"/>
    </source>
</evidence>
<dbReference type="AlphaFoldDB" id="C0C0W3"/>
<protein>
    <submittedName>
        <fullName evidence="8">Hexose kinase, 1-phosphofructokinase family</fullName>
        <ecNumber evidence="8">2.7.1.-</ecNumber>
    </submittedName>
</protein>
<dbReference type="CDD" id="cd01164">
    <property type="entry name" value="FruK_PfkB_like"/>
    <property type="match status" value="1"/>
</dbReference>
<dbReference type="PANTHER" id="PTHR46566">
    <property type="entry name" value="1-PHOSPHOFRUCTOKINASE-RELATED"/>
    <property type="match status" value="1"/>
</dbReference>
<dbReference type="NCBIfam" id="TIGR03168">
    <property type="entry name" value="1-PFK"/>
    <property type="match status" value="1"/>
</dbReference>
<evidence type="ECO:0000256" key="5">
    <source>
        <dbReference type="ARBA" id="ARBA00022840"/>
    </source>
</evidence>
<dbReference type="SUPFAM" id="SSF53613">
    <property type="entry name" value="Ribokinase-like"/>
    <property type="match status" value="1"/>
</dbReference>
<reference evidence="8" key="1">
    <citation type="submission" date="2009-02" db="EMBL/GenBank/DDBJ databases">
        <authorList>
            <person name="Fulton L."/>
            <person name="Clifton S."/>
            <person name="Fulton B."/>
            <person name="Xu J."/>
            <person name="Minx P."/>
            <person name="Pepin K.H."/>
            <person name="Johnson M."/>
            <person name="Bhonagiri V."/>
            <person name="Nash W.E."/>
            <person name="Mardis E.R."/>
            <person name="Wilson R.K."/>
        </authorList>
    </citation>
    <scope>NUCLEOTIDE SEQUENCE [LARGE SCALE GENOMIC DNA]</scope>
    <source>
        <strain evidence="8">DSM 15053</strain>
    </source>
</reference>
<evidence type="ECO:0000313" key="9">
    <source>
        <dbReference type="Proteomes" id="UP000004893"/>
    </source>
</evidence>
<keyword evidence="2 8" id="KW-0808">Transferase</keyword>
<dbReference type="EMBL" id="ABYI02000022">
    <property type="protein sequence ID" value="EEG73777.1"/>
    <property type="molecule type" value="Genomic_DNA"/>
</dbReference>
<evidence type="ECO:0000313" key="8">
    <source>
        <dbReference type="EMBL" id="EEG73777.1"/>
    </source>
</evidence>
<dbReference type="GO" id="GO:0005524">
    <property type="term" value="F:ATP binding"/>
    <property type="evidence" value="ECO:0007669"/>
    <property type="project" value="UniProtKB-KW"/>
</dbReference>
<evidence type="ECO:0000256" key="1">
    <source>
        <dbReference type="ARBA" id="ARBA00010688"/>
    </source>
</evidence>
<dbReference type="InterPro" id="IPR011611">
    <property type="entry name" value="PfkB_dom"/>
</dbReference>
<comment type="caution">
    <text evidence="8">The sequence shown here is derived from an EMBL/GenBank/DDBJ whole genome shotgun (WGS) entry which is preliminary data.</text>
</comment>
<keyword evidence="4 8" id="KW-0418">Kinase</keyword>
<reference evidence="8" key="2">
    <citation type="submission" date="2013-06" db="EMBL/GenBank/DDBJ databases">
        <title>Draft genome sequence of Clostridium hylemonae (DSM 15053).</title>
        <authorList>
            <person name="Sudarsanam P."/>
            <person name="Ley R."/>
            <person name="Guruge J."/>
            <person name="Turnbaugh P.J."/>
            <person name="Mahowald M."/>
            <person name="Liep D."/>
            <person name="Gordon J."/>
        </authorList>
    </citation>
    <scope>NUCLEOTIDE SEQUENCE</scope>
    <source>
        <strain evidence="8">DSM 15053</strain>
    </source>
</reference>
<comment type="similarity">
    <text evidence="1">Belongs to the carbohydrate kinase PfkB family.</text>
</comment>
<feature type="transmembrane region" description="Helical" evidence="6">
    <location>
        <begin position="7"/>
        <end position="28"/>
    </location>
</feature>
<keyword evidence="6" id="KW-0812">Transmembrane</keyword>
<evidence type="ECO:0000256" key="3">
    <source>
        <dbReference type="ARBA" id="ARBA00022741"/>
    </source>
</evidence>
<accession>C0C0W3</accession>
<name>C0C0W3_9FIRM</name>
<dbReference type="eggNOG" id="COG1105">
    <property type="taxonomic scope" value="Bacteria"/>
</dbReference>
<keyword evidence="9" id="KW-1185">Reference proteome</keyword>
<keyword evidence="5" id="KW-0067">ATP-binding</keyword>
<dbReference type="InterPro" id="IPR029056">
    <property type="entry name" value="Ribokinase-like"/>
</dbReference>
<dbReference type="EC" id="2.7.1.-" evidence="8"/>
<dbReference type="InterPro" id="IPR017583">
    <property type="entry name" value="Tagatose/fructose_Pkinase"/>
</dbReference>
<dbReference type="HOGENOM" id="CLU_050013_2_0_9"/>
<dbReference type="STRING" id="553973.CLOHYLEM_05782"/>
<gene>
    <name evidence="8" type="ORF">CLOHYLEM_05782</name>
</gene>
<dbReference type="PANTHER" id="PTHR46566:SF1">
    <property type="entry name" value="1-PHOSPHOFRUCTOKINASE"/>
    <property type="match status" value="1"/>
</dbReference>
<organism evidence="8 9">
    <name type="scientific">[Clostridium] hylemonae DSM 15053</name>
    <dbReference type="NCBI Taxonomy" id="553973"/>
    <lineage>
        <taxon>Bacteria</taxon>
        <taxon>Bacillati</taxon>
        <taxon>Bacillota</taxon>
        <taxon>Clostridia</taxon>
        <taxon>Lachnospirales</taxon>
        <taxon>Lachnospiraceae</taxon>
    </lineage>
</organism>
<dbReference type="Pfam" id="PF00294">
    <property type="entry name" value="PfkB"/>
    <property type="match status" value="1"/>
</dbReference>
<dbReference type="GO" id="GO:0005829">
    <property type="term" value="C:cytosol"/>
    <property type="evidence" value="ECO:0007669"/>
    <property type="project" value="TreeGrafter"/>
</dbReference>
<keyword evidence="6" id="KW-0472">Membrane</keyword>
<dbReference type="GO" id="GO:0008443">
    <property type="term" value="F:phosphofructokinase activity"/>
    <property type="evidence" value="ECO:0007669"/>
    <property type="project" value="TreeGrafter"/>
</dbReference>
<keyword evidence="3" id="KW-0547">Nucleotide-binding</keyword>
<dbReference type="Proteomes" id="UP000004893">
    <property type="component" value="Unassembled WGS sequence"/>
</dbReference>